<organism evidence="1 2">
    <name type="scientific">Lutibacter holmesii</name>
    <dbReference type="NCBI Taxonomy" id="1137985"/>
    <lineage>
        <taxon>Bacteria</taxon>
        <taxon>Pseudomonadati</taxon>
        <taxon>Bacteroidota</taxon>
        <taxon>Flavobacteriia</taxon>
        <taxon>Flavobacteriales</taxon>
        <taxon>Flavobacteriaceae</taxon>
        <taxon>Lutibacter</taxon>
    </lineage>
</organism>
<comment type="caution">
    <text evidence="1">The sequence shown here is derived from an EMBL/GenBank/DDBJ whole genome shotgun (WGS) entry which is preliminary data.</text>
</comment>
<proteinExistence type="predicted"/>
<protein>
    <submittedName>
        <fullName evidence="1">Uncharacterized protein</fullName>
    </submittedName>
</protein>
<reference evidence="2" key="1">
    <citation type="journal article" date="2019" name="Int. J. Syst. Evol. Microbiol.">
        <title>The Global Catalogue of Microorganisms (GCM) 10K type strain sequencing project: providing services to taxonomists for standard genome sequencing and annotation.</title>
        <authorList>
            <consortium name="The Broad Institute Genomics Platform"/>
            <consortium name="The Broad Institute Genome Sequencing Center for Infectious Disease"/>
            <person name="Wu L."/>
            <person name="Ma J."/>
        </authorList>
    </citation>
    <scope>NUCLEOTIDE SEQUENCE [LARGE SCALE GENOMIC DNA]</scope>
    <source>
        <strain evidence="2">CCUG 62221</strain>
    </source>
</reference>
<name>A0ABW3WJX3_9FLAO</name>
<dbReference type="Proteomes" id="UP001597241">
    <property type="component" value="Unassembled WGS sequence"/>
</dbReference>
<dbReference type="EMBL" id="JBHTMV010000002">
    <property type="protein sequence ID" value="MFD1292601.1"/>
    <property type="molecule type" value="Genomic_DNA"/>
</dbReference>
<sequence>MKAGNYICELCGKEYEPTKRGIQRFCSRKCGKKHNYHKNKSIKELSKKTYKGFSKTPEEKKENGKIEEVTLPGVLQVTAGVLLADGVKGITKAFSNPKKQPVTVENIQELKSYTGSRYRPIKNYKLGPNGEQYYFDLETNQIVYIPKRKENNTVINQINTANNVV</sequence>
<evidence type="ECO:0000313" key="2">
    <source>
        <dbReference type="Proteomes" id="UP001597241"/>
    </source>
</evidence>
<evidence type="ECO:0000313" key="1">
    <source>
        <dbReference type="EMBL" id="MFD1292601.1"/>
    </source>
</evidence>
<accession>A0ABW3WJX3</accession>
<keyword evidence="2" id="KW-1185">Reference proteome</keyword>
<gene>
    <name evidence="1" type="ORF">ACFQ5N_02025</name>
</gene>
<dbReference type="RefSeq" id="WP_386807297.1">
    <property type="nucleotide sequence ID" value="NZ_JBHTMV010000002.1"/>
</dbReference>